<name>A0A3P7NMW9_DIBLA</name>
<dbReference type="OrthoDB" id="200924at2759"/>
<feature type="domain" description="Tyrosine-protein phosphatase" evidence="3">
    <location>
        <begin position="43"/>
        <end position="184"/>
    </location>
</feature>
<evidence type="ECO:0000256" key="1">
    <source>
        <dbReference type="ARBA" id="ARBA00022801"/>
    </source>
</evidence>
<dbReference type="PANTHER" id="PTHR10367:SF9">
    <property type="entry name" value="DUAL-SPECIFICITY PHOSPHATASE 11 (RNA_RNP COMPLEX 1-INTERACTING)"/>
    <property type="match status" value="1"/>
</dbReference>
<accession>A0A3P7NMW9</accession>
<dbReference type="SUPFAM" id="SSF52799">
    <property type="entry name" value="(Phosphotyrosine protein) phosphatases II"/>
    <property type="match status" value="1"/>
</dbReference>
<evidence type="ECO:0000259" key="4">
    <source>
        <dbReference type="PROSITE" id="PS50056"/>
    </source>
</evidence>
<evidence type="ECO:0000313" key="5">
    <source>
        <dbReference type="EMBL" id="VDN10639.1"/>
    </source>
</evidence>
<reference evidence="5 6" key="1">
    <citation type="submission" date="2018-11" db="EMBL/GenBank/DDBJ databases">
        <authorList>
            <consortium name="Pathogen Informatics"/>
        </authorList>
    </citation>
    <scope>NUCLEOTIDE SEQUENCE [LARGE SCALE GENOMIC DNA]</scope>
</reference>
<evidence type="ECO:0000313" key="6">
    <source>
        <dbReference type="Proteomes" id="UP000281553"/>
    </source>
</evidence>
<keyword evidence="6" id="KW-1185">Reference proteome</keyword>
<dbReference type="PANTHER" id="PTHR10367">
    <property type="entry name" value="MRNA-CAPPING ENZYME"/>
    <property type="match status" value="1"/>
</dbReference>
<dbReference type="PROSITE" id="PS50054">
    <property type="entry name" value="TYR_PHOSPHATASE_DUAL"/>
    <property type="match status" value="1"/>
</dbReference>
<gene>
    <name evidence="5" type="ORF">DILT_LOCUS6470</name>
</gene>
<dbReference type="EMBL" id="UYRU01049580">
    <property type="protein sequence ID" value="VDN10639.1"/>
    <property type="molecule type" value="Genomic_DNA"/>
</dbReference>
<dbReference type="Gene3D" id="3.90.190.10">
    <property type="entry name" value="Protein tyrosine phosphatase superfamily"/>
    <property type="match status" value="1"/>
</dbReference>
<dbReference type="AlphaFoldDB" id="A0A3P7NMW9"/>
<dbReference type="InterPro" id="IPR000340">
    <property type="entry name" value="Dual-sp_phosphatase_cat-dom"/>
</dbReference>
<evidence type="ECO:0000259" key="3">
    <source>
        <dbReference type="PROSITE" id="PS50054"/>
    </source>
</evidence>
<organism evidence="5 6">
    <name type="scientific">Dibothriocephalus latus</name>
    <name type="common">Fish tapeworm</name>
    <name type="synonym">Diphyllobothrium latum</name>
    <dbReference type="NCBI Taxonomy" id="60516"/>
    <lineage>
        <taxon>Eukaryota</taxon>
        <taxon>Metazoa</taxon>
        <taxon>Spiralia</taxon>
        <taxon>Lophotrochozoa</taxon>
        <taxon>Platyhelminthes</taxon>
        <taxon>Cestoda</taxon>
        <taxon>Eucestoda</taxon>
        <taxon>Diphyllobothriidea</taxon>
        <taxon>Diphyllobothriidae</taxon>
        <taxon>Dibothriocephalus</taxon>
    </lineage>
</organism>
<keyword evidence="2" id="KW-0904">Protein phosphatase</keyword>
<dbReference type="InterPro" id="IPR000387">
    <property type="entry name" value="Tyr_Pase_dom"/>
</dbReference>
<feature type="domain" description="Tyrosine specific protein phosphatases" evidence="4">
    <location>
        <begin position="111"/>
        <end position="184"/>
    </location>
</feature>
<dbReference type="GO" id="GO:0004721">
    <property type="term" value="F:phosphoprotein phosphatase activity"/>
    <property type="evidence" value="ECO:0007669"/>
    <property type="project" value="UniProtKB-KW"/>
</dbReference>
<keyword evidence="1" id="KW-0378">Hydrolase</keyword>
<dbReference type="PROSITE" id="PS00383">
    <property type="entry name" value="TYR_PHOSPHATASE_1"/>
    <property type="match status" value="1"/>
</dbReference>
<dbReference type="InterPro" id="IPR016130">
    <property type="entry name" value="Tyr_Pase_AS"/>
</dbReference>
<dbReference type="Pfam" id="PF00782">
    <property type="entry name" value="DSPc"/>
    <property type="match status" value="1"/>
</dbReference>
<dbReference type="InterPro" id="IPR051029">
    <property type="entry name" value="mRNA_Capping_Enz/RNA_Phosphat"/>
</dbReference>
<protein>
    <submittedName>
        <fullName evidence="5">Uncharacterized protein</fullName>
    </submittedName>
</protein>
<dbReference type="GO" id="GO:0004651">
    <property type="term" value="F:polynucleotide 5'-phosphatase activity"/>
    <property type="evidence" value="ECO:0007669"/>
    <property type="project" value="TreeGrafter"/>
</dbReference>
<dbReference type="PROSITE" id="PS50056">
    <property type="entry name" value="TYR_PHOSPHATASE_2"/>
    <property type="match status" value="1"/>
</dbReference>
<dbReference type="Proteomes" id="UP000281553">
    <property type="component" value="Unassembled WGS sequence"/>
</dbReference>
<dbReference type="InterPro" id="IPR020422">
    <property type="entry name" value="TYR_PHOSPHATASE_DUAL_dom"/>
</dbReference>
<sequence length="184" mass="20756">MGQLPTVKCSPPRHLVTASEVAHSLGKPAFPPRPPLIGSFLQNKSQHIPPQLRFTETDLLDACRFFGSQLACVIDLTYTNYYDPAIFRQHGVMYKKIFVEGHVVPRDSVVAEFNKVIDEVSEKSPSGIIAVHCTHGINRTGYLICRYLIDQLDWAPEDAVKEFAVARGYGIERENFLEDLRARK</sequence>
<proteinExistence type="predicted"/>
<evidence type="ECO:0000256" key="2">
    <source>
        <dbReference type="ARBA" id="ARBA00022912"/>
    </source>
</evidence>
<dbReference type="InterPro" id="IPR029021">
    <property type="entry name" value="Prot-tyrosine_phosphatase-like"/>
</dbReference>